<dbReference type="Pfam" id="PF07460">
    <property type="entry name" value="NUMOD3"/>
    <property type="match status" value="1"/>
</dbReference>
<dbReference type="EMBL" id="BARV01020901">
    <property type="protein sequence ID" value="GAI18772.1"/>
    <property type="molecule type" value="Genomic_DNA"/>
</dbReference>
<dbReference type="GO" id="GO:0004519">
    <property type="term" value="F:endonuclease activity"/>
    <property type="evidence" value="ECO:0007669"/>
    <property type="project" value="InterPro"/>
</dbReference>
<reference evidence="2" key="1">
    <citation type="journal article" date="2014" name="Front. Microbiol.">
        <title>High frequency of phylogenetically diverse reductive dehalogenase-homologous genes in deep subseafloor sedimentary metagenomes.</title>
        <authorList>
            <person name="Kawai M."/>
            <person name="Futagami T."/>
            <person name="Toyoda A."/>
            <person name="Takaki Y."/>
            <person name="Nishi S."/>
            <person name="Hori S."/>
            <person name="Arai W."/>
            <person name="Tsubouchi T."/>
            <person name="Morono Y."/>
            <person name="Uchiyama I."/>
            <person name="Ito T."/>
            <person name="Fujiyama A."/>
            <person name="Inagaki F."/>
            <person name="Takami H."/>
        </authorList>
    </citation>
    <scope>NUCLEOTIDE SEQUENCE</scope>
    <source>
        <strain evidence="2">Expedition CK06-06</strain>
    </source>
</reference>
<sequence length="178" mass="20845">MTGFGREGRKPVLNDGPAGTQLIFMPFQKGNQLWKKRHDDYLHEGMKGKYHSLETKEKMKIAHQGQASPNKGKKLPPFSKIHRENLSYARKKQKGKLAPNWKGGKDFDKHSGFQYKKWRMRVFIRDKFTCQFCQRRGISLDAHHLRPWSRHPELRFSIDNGVTLCQECHKLAHSKYGN</sequence>
<evidence type="ECO:0000313" key="2">
    <source>
        <dbReference type="EMBL" id="GAI18772.1"/>
    </source>
</evidence>
<evidence type="ECO:0000259" key="1">
    <source>
        <dbReference type="SMART" id="SM00507"/>
    </source>
</evidence>
<dbReference type="InterPro" id="IPR003611">
    <property type="entry name" value="NUMOD3"/>
</dbReference>
<comment type="caution">
    <text evidence="2">The sequence shown here is derived from an EMBL/GenBank/DDBJ whole genome shotgun (WGS) entry which is preliminary data.</text>
</comment>
<dbReference type="AlphaFoldDB" id="X1LHF1"/>
<dbReference type="SMART" id="SM00507">
    <property type="entry name" value="HNHc"/>
    <property type="match status" value="1"/>
</dbReference>
<organism evidence="2">
    <name type="scientific">marine sediment metagenome</name>
    <dbReference type="NCBI Taxonomy" id="412755"/>
    <lineage>
        <taxon>unclassified sequences</taxon>
        <taxon>metagenomes</taxon>
        <taxon>ecological metagenomes</taxon>
    </lineage>
</organism>
<dbReference type="InterPro" id="IPR002711">
    <property type="entry name" value="HNH"/>
</dbReference>
<name>X1LHF1_9ZZZZ</name>
<dbReference type="Pfam" id="PF01844">
    <property type="entry name" value="HNH"/>
    <property type="match status" value="1"/>
</dbReference>
<protein>
    <recommendedName>
        <fullName evidence="1">HNH nuclease domain-containing protein</fullName>
    </recommendedName>
</protein>
<dbReference type="GO" id="GO:0008270">
    <property type="term" value="F:zinc ion binding"/>
    <property type="evidence" value="ECO:0007669"/>
    <property type="project" value="InterPro"/>
</dbReference>
<dbReference type="GO" id="GO:0003677">
    <property type="term" value="F:DNA binding"/>
    <property type="evidence" value="ECO:0007669"/>
    <property type="project" value="InterPro"/>
</dbReference>
<dbReference type="InterPro" id="IPR003615">
    <property type="entry name" value="HNH_nuc"/>
</dbReference>
<gene>
    <name evidence="2" type="ORF">S06H3_34763</name>
</gene>
<proteinExistence type="predicted"/>
<dbReference type="CDD" id="cd00085">
    <property type="entry name" value="HNHc"/>
    <property type="match status" value="1"/>
</dbReference>
<dbReference type="Gene3D" id="1.10.30.50">
    <property type="match status" value="1"/>
</dbReference>
<accession>X1LHF1</accession>
<feature type="domain" description="HNH nuclease" evidence="1">
    <location>
        <begin position="117"/>
        <end position="170"/>
    </location>
</feature>